<keyword evidence="4" id="KW-1185">Reference proteome</keyword>
<dbReference type="Proteomes" id="UP001215598">
    <property type="component" value="Unassembled WGS sequence"/>
</dbReference>
<sequence length="200" mass="21342">MMRLLFLLPAPWAFAIPPAGHSVAVFDSAPTTRPPLPAFSPFTLPSSVCTVRGSTPNRPRNLHPPLRRSVNLTASGLKRLIGTAGADADAERNTARPRIFFPLALGRYHTLVPSASFSRLSSNDLAQLRPRPRALMHALVSVAASSPSAAEMPMGREGDTNGEQAGGAEDEALHPPSTGPPALRVRRSFLLCAYCDDGEE</sequence>
<gene>
    <name evidence="3" type="ORF">B0H16DRAFT_1716725</name>
</gene>
<name>A0AAD7JM82_9AGAR</name>
<keyword evidence="2" id="KW-0732">Signal</keyword>
<feature type="region of interest" description="Disordered" evidence="1">
    <location>
        <begin position="146"/>
        <end position="181"/>
    </location>
</feature>
<evidence type="ECO:0000313" key="3">
    <source>
        <dbReference type="EMBL" id="KAJ7767815.1"/>
    </source>
</evidence>
<protein>
    <submittedName>
        <fullName evidence="3">Uncharacterized protein</fullName>
    </submittedName>
</protein>
<comment type="caution">
    <text evidence="3">The sequence shown here is derived from an EMBL/GenBank/DDBJ whole genome shotgun (WGS) entry which is preliminary data.</text>
</comment>
<organism evidence="3 4">
    <name type="scientific">Mycena metata</name>
    <dbReference type="NCBI Taxonomy" id="1033252"/>
    <lineage>
        <taxon>Eukaryota</taxon>
        <taxon>Fungi</taxon>
        <taxon>Dikarya</taxon>
        <taxon>Basidiomycota</taxon>
        <taxon>Agaricomycotina</taxon>
        <taxon>Agaricomycetes</taxon>
        <taxon>Agaricomycetidae</taxon>
        <taxon>Agaricales</taxon>
        <taxon>Marasmiineae</taxon>
        <taxon>Mycenaceae</taxon>
        <taxon>Mycena</taxon>
    </lineage>
</organism>
<evidence type="ECO:0000256" key="2">
    <source>
        <dbReference type="SAM" id="SignalP"/>
    </source>
</evidence>
<dbReference type="AlphaFoldDB" id="A0AAD7JM82"/>
<accession>A0AAD7JM82</accession>
<evidence type="ECO:0000313" key="4">
    <source>
        <dbReference type="Proteomes" id="UP001215598"/>
    </source>
</evidence>
<proteinExistence type="predicted"/>
<reference evidence="3" key="1">
    <citation type="submission" date="2023-03" db="EMBL/GenBank/DDBJ databases">
        <title>Massive genome expansion in bonnet fungi (Mycena s.s.) driven by repeated elements and novel gene families across ecological guilds.</title>
        <authorList>
            <consortium name="Lawrence Berkeley National Laboratory"/>
            <person name="Harder C.B."/>
            <person name="Miyauchi S."/>
            <person name="Viragh M."/>
            <person name="Kuo A."/>
            <person name="Thoen E."/>
            <person name="Andreopoulos B."/>
            <person name="Lu D."/>
            <person name="Skrede I."/>
            <person name="Drula E."/>
            <person name="Henrissat B."/>
            <person name="Morin E."/>
            <person name="Kohler A."/>
            <person name="Barry K."/>
            <person name="LaButti K."/>
            <person name="Morin E."/>
            <person name="Salamov A."/>
            <person name="Lipzen A."/>
            <person name="Mereny Z."/>
            <person name="Hegedus B."/>
            <person name="Baldrian P."/>
            <person name="Stursova M."/>
            <person name="Weitz H."/>
            <person name="Taylor A."/>
            <person name="Grigoriev I.V."/>
            <person name="Nagy L.G."/>
            <person name="Martin F."/>
            <person name="Kauserud H."/>
        </authorList>
    </citation>
    <scope>NUCLEOTIDE SEQUENCE</scope>
    <source>
        <strain evidence="3">CBHHK182m</strain>
    </source>
</reference>
<feature type="chain" id="PRO_5041947051" evidence="2">
    <location>
        <begin position="16"/>
        <end position="200"/>
    </location>
</feature>
<evidence type="ECO:0000256" key="1">
    <source>
        <dbReference type="SAM" id="MobiDB-lite"/>
    </source>
</evidence>
<feature type="signal peptide" evidence="2">
    <location>
        <begin position="1"/>
        <end position="15"/>
    </location>
</feature>
<dbReference type="EMBL" id="JARKIB010000021">
    <property type="protein sequence ID" value="KAJ7767815.1"/>
    <property type="molecule type" value="Genomic_DNA"/>
</dbReference>